<proteinExistence type="predicted"/>
<dbReference type="Proteomes" id="UP001153761">
    <property type="component" value="Chromosome"/>
</dbReference>
<sequence length="67" mass="7922">MWKDEVLEEIYRIREEHAKSFNYDLQAICNDIRKKQSNSGRRIISAPLKPRNQPHNKSLQPTSSEII</sequence>
<name>A0AAD1V5D6_PLAAG</name>
<evidence type="ECO:0000313" key="3">
    <source>
        <dbReference type="Proteomes" id="UP001153761"/>
    </source>
</evidence>
<feature type="region of interest" description="Disordered" evidence="1">
    <location>
        <begin position="36"/>
        <end position="67"/>
    </location>
</feature>
<evidence type="ECO:0000256" key="1">
    <source>
        <dbReference type="SAM" id="MobiDB-lite"/>
    </source>
</evidence>
<protein>
    <submittedName>
        <fullName evidence="2">Uncharacterized protein</fullName>
    </submittedName>
</protein>
<organism evidence="2 3">
    <name type="scientific">Planktothrix agardhii</name>
    <name type="common">Oscillatoria agardhii</name>
    <dbReference type="NCBI Taxonomy" id="1160"/>
    <lineage>
        <taxon>Bacteria</taxon>
        <taxon>Bacillati</taxon>
        <taxon>Cyanobacteriota</taxon>
        <taxon>Cyanophyceae</taxon>
        <taxon>Oscillatoriophycideae</taxon>
        <taxon>Oscillatoriales</taxon>
        <taxon>Microcoleaceae</taxon>
        <taxon>Planktothrix</taxon>
    </lineage>
</organism>
<reference evidence="2" key="1">
    <citation type="submission" date="2020-09" db="EMBL/GenBank/DDBJ databases">
        <authorList>
            <person name="Blom J."/>
        </authorList>
    </citation>
    <scope>NUCLEOTIDE SEQUENCE</scope>
    <source>
        <strain evidence="2">No.66</strain>
    </source>
</reference>
<dbReference type="EMBL" id="LR882963">
    <property type="protein sequence ID" value="CAD5936884.1"/>
    <property type="molecule type" value="Genomic_DNA"/>
</dbReference>
<dbReference type="AlphaFoldDB" id="A0AAD1V5D6"/>
<gene>
    <name evidence="2" type="ORF">PANO66_01719</name>
</gene>
<evidence type="ECO:0000313" key="2">
    <source>
        <dbReference type="EMBL" id="CAD5936884.1"/>
    </source>
</evidence>
<feature type="compositionally biased region" description="Polar residues" evidence="1">
    <location>
        <begin position="53"/>
        <end position="67"/>
    </location>
</feature>
<accession>A0AAD1V5D6</accession>